<dbReference type="Gene3D" id="1.20.5.170">
    <property type="match status" value="1"/>
</dbReference>
<feature type="region of interest" description="Disordered" evidence="6">
    <location>
        <begin position="125"/>
        <end position="188"/>
    </location>
</feature>
<reference evidence="8 10" key="1">
    <citation type="submission" date="2024-02" db="EMBL/GenBank/DDBJ databases">
        <authorList>
            <person name="Vignale AGUSTIN F."/>
            <person name="Sosa J E."/>
            <person name="Modenutti C."/>
        </authorList>
    </citation>
    <scope>NUCLEOTIDE SEQUENCE [LARGE SCALE GENOMIC DNA]</scope>
</reference>
<keyword evidence="4" id="KW-0804">Transcription</keyword>
<dbReference type="Proteomes" id="UP001642360">
    <property type="component" value="Unassembled WGS sequence"/>
</dbReference>
<dbReference type="GO" id="GO:0005634">
    <property type="term" value="C:nucleus"/>
    <property type="evidence" value="ECO:0007669"/>
    <property type="project" value="UniProtKB-SubCell"/>
</dbReference>
<dbReference type="InterPro" id="IPR046347">
    <property type="entry name" value="bZIP_sf"/>
</dbReference>
<dbReference type="CDD" id="cd14703">
    <property type="entry name" value="bZIP_plant_RF2"/>
    <property type="match status" value="1"/>
</dbReference>
<dbReference type="SMART" id="SM00338">
    <property type="entry name" value="BRLZ"/>
    <property type="match status" value="1"/>
</dbReference>
<dbReference type="PANTHER" id="PTHR13690:SF122">
    <property type="entry name" value="ATBZIP TRANSCRIPTION FACTOR"/>
    <property type="match status" value="1"/>
</dbReference>
<evidence type="ECO:0000256" key="5">
    <source>
        <dbReference type="ARBA" id="ARBA00023242"/>
    </source>
</evidence>
<evidence type="ECO:0000313" key="8">
    <source>
        <dbReference type="EMBL" id="CAK9143282.1"/>
    </source>
</evidence>
<feature type="domain" description="BZIP" evidence="7">
    <location>
        <begin position="201"/>
        <end position="264"/>
    </location>
</feature>
<feature type="compositionally biased region" description="Gly residues" evidence="6">
    <location>
        <begin position="140"/>
        <end position="156"/>
    </location>
</feature>
<keyword evidence="2" id="KW-0805">Transcription regulation</keyword>
<dbReference type="PANTHER" id="PTHR13690">
    <property type="entry name" value="TRANSCRIPTION FACTOR POSF21-RELATED"/>
    <property type="match status" value="1"/>
</dbReference>
<feature type="region of interest" description="Disordered" evidence="6">
    <location>
        <begin position="1"/>
        <end position="71"/>
    </location>
</feature>
<accession>A0ABC8RFZ2</accession>
<evidence type="ECO:0000256" key="4">
    <source>
        <dbReference type="ARBA" id="ARBA00023163"/>
    </source>
</evidence>
<evidence type="ECO:0000259" key="7">
    <source>
        <dbReference type="PROSITE" id="PS50217"/>
    </source>
</evidence>
<dbReference type="Pfam" id="PF07716">
    <property type="entry name" value="bZIP_2"/>
    <property type="match status" value="1"/>
</dbReference>
<name>A0ABC8RFZ2_9AQUA</name>
<dbReference type="SUPFAM" id="SSF57959">
    <property type="entry name" value="Leucine zipper domain"/>
    <property type="match status" value="1"/>
</dbReference>
<dbReference type="EMBL" id="CAUOFW020007232">
    <property type="protein sequence ID" value="CAK9178114.1"/>
    <property type="molecule type" value="Genomic_DNA"/>
</dbReference>
<keyword evidence="10" id="KW-1185">Reference proteome</keyword>
<keyword evidence="3" id="KW-0238">DNA-binding</keyword>
<dbReference type="GO" id="GO:0003677">
    <property type="term" value="F:DNA binding"/>
    <property type="evidence" value="ECO:0007669"/>
    <property type="project" value="UniProtKB-KW"/>
</dbReference>
<comment type="caution">
    <text evidence="8">The sequence shown here is derived from an EMBL/GenBank/DDBJ whole genome shotgun (WGS) entry which is preliminary data.</text>
</comment>
<evidence type="ECO:0000256" key="2">
    <source>
        <dbReference type="ARBA" id="ARBA00023015"/>
    </source>
</evidence>
<evidence type="ECO:0000256" key="3">
    <source>
        <dbReference type="ARBA" id="ARBA00023125"/>
    </source>
</evidence>
<comment type="subcellular location">
    <subcellularLocation>
        <location evidence="1">Nucleus</location>
    </subcellularLocation>
</comment>
<feature type="compositionally biased region" description="Polar residues" evidence="6">
    <location>
        <begin position="56"/>
        <end position="66"/>
    </location>
</feature>
<dbReference type="PROSITE" id="PS50217">
    <property type="entry name" value="BZIP"/>
    <property type="match status" value="1"/>
</dbReference>
<feature type="region of interest" description="Disordered" evidence="6">
    <location>
        <begin position="322"/>
        <end position="365"/>
    </location>
</feature>
<protein>
    <recommendedName>
        <fullName evidence="7">BZIP domain-containing protein</fullName>
    </recommendedName>
</protein>
<dbReference type="EMBL" id="CAUOFW020001282">
    <property type="protein sequence ID" value="CAK9143282.1"/>
    <property type="molecule type" value="Genomic_DNA"/>
</dbReference>
<evidence type="ECO:0000313" key="9">
    <source>
        <dbReference type="EMBL" id="CAK9178114.1"/>
    </source>
</evidence>
<dbReference type="InterPro" id="IPR004827">
    <property type="entry name" value="bZIP"/>
</dbReference>
<evidence type="ECO:0000256" key="6">
    <source>
        <dbReference type="SAM" id="MobiDB-lite"/>
    </source>
</evidence>
<gene>
    <name evidence="8" type="ORF">ILEXP_LOCUS10982</name>
    <name evidence="9" type="ORF">ILEXP_LOCUS48030</name>
</gene>
<keyword evidence="5" id="KW-0539">Nucleus</keyword>
<sequence>MSMDLHLDLQDLNPSTSNLYPNIPSPRPSPRPTSSQHASNHPSPTTPTAPFPLFGSPNTTISSTAAVSPPPFKGSFHRRALSEVTFRIHEDVVDPFIDFPPMSNEDIGFEEDYFSTYIDVKKLSEGGSVDGGGEGEENDSGGGNGNGNNGGSGGGGEAEKDEEEKNARQPRRRHRVSMDCEMGESKKAMPPDRLAELWVIDPKRAKRIVANRQSAARSKERRARYILRLEQKVQSLQREAISLATQLTLYQRDTTSLTAENTELKLRLQSMEHQAQLRYALNEQLKEEVGRLKFATGEKMTHSESLNAELRHILYSPSSSQSAYLQLPPSPVSTSHQNRLLPPSQGPQPSMSPCHLHPGSPRTHSKLLHNHFGRFQGLDIYNRGYIEKAQCLAISPSTVCASTSESSSTTY</sequence>
<organism evidence="8 10">
    <name type="scientific">Ilex paraguariensis</name>
    <name type="common">yerba mate</name>
    <dbReference type="NCBI Taxonomy" id="185542"/>
    <lineage>
        <taxon>Eukaryota</taxon>
        <taxon>Viridiplantae</taxon>
        <taxon>Streptophyta</taxon>
        <taxon>Embryophyta</taxon>
        <taxon>Tracheophyta</taxon>
        <taxon>Spermatophyta</taxon>
        <taxon>Magnoliopsida</taxon>
        <taxon>eudicotyledons</taxon>
        <taxon>Gunneridae</taxon>
        <taxon>Pentapetalae</taxon>
        <taxon>asterids</taxon>
        <taxon>campanulids</taxon>
        <taxon>Aquifoliales</taxon>
        <taxon>Aquifoliaceae</taxon>
        <taxon>Ilex</taxon>
    </lineage>
</organism>
<evidence type="ECO:0000256" key="1">
    <source>
        <dbReference type="ARBA" id="ARBA00004123"/>
    </source>
</evidence>
<evidence type="ECO:0000313" key="10">
    <source>
        <dbReference type="Proteomes" id="UP001642360"/>
    </source>
</evidence>
<dbReference type="AlphaFoldDB" id="A0ABC8RFZ2"/>
<proteinExistence type="predicted"/>
<dbReference type="InterPro" id="IPR044759">
    <property type="entry name" value="bZIP_RF2"/>
</dbReference>